<dbReference type="InterPro" id="IPR036291">
    <property type="entry name" value="NAD(P)-bd_dom_sf"/>
</dbReference>
<evidence type="ECO:0000313" key="5">
    <source>
        <dbReference type="EMBL" id="ADH99510.1"/>
    </source>
</evidence>
<organism evidence="5 6">
    <name type="scientific">Bacillus selenitireducens (strain ATCC 700615 / DSM 15326 / MLS10)</name>
    <dbReference type="NCBI Taxonomy" id="439292"/>
    <lineage>
        <taxon>Bacteria</taxon>
        <taxon>Bacillati</taxon>
        <taxon>Bacillota</taxon>
        <taxon>Bacilli</taxon>
        <taxon>Bacillales</taxon>
        <taxon>Bacillaceae</taxon>
        <taxon>Salisediminibacterium</taxon>
    </lineage>
</organism>
<feature type="domain" description="GFO/IDH/MocA-like oxidoreductase" evidence="4">
    <location>
        <begin position="135"/>
        <end position="249"/>
    </location>
</feature>
<dbReference type="GO" id="GO:0000166">
    <property type="term" value="F:nucleotide binding"/>
    <property type="evidence" value="ECO:0007669"/>
    <property type="project" value="InterPro"/>
</dbReference>
<dbReference type="GO" id="GO:0016491">
    <property type="term" value="F:oxidoreductase activity"/>
    <property type="evidence" value="ECO:0007669"/>
    <property type="project" value="UniProtKB-KW"/>
</dbReference>
<keyword evidence="2" id="KW-0560">Oxidoreductase</keyword>
<dbReference type="Pfam" id="PF01408">
    <property type="entry name" value="GFO_IDH_MocA"/>
    <property type="match status" value="1"/>
</dbReference>
<dbReference type="KEGG" id="bse:Bsel_2006"/>
<dbReference type="AlphaFoldDB" id="D6XUM4"/>
<sequence>MTDKKVKYGILSTAKIAETQLVPALKDAKNAELYAVASQSGKEQAAATRWGAPFHYDNYRTLLKDPDIDAVYIPLPNSLHQQWAIEAMKNGKHVLLEKPAALKSDDIIAISAAAKEFKVQWMEAFMYQFHPQHVYVKQLLKDHKIGEVKRFRSHFSFLLDLESDNIRLKKSLGGGALMDIGCYSVHAARDLLQEEPIKVFSNARKLSNDSVDISSSSILTFEHVDAVIDCSFAEPPSNTYEIIGTEGSISVPHAFRPDASPDGGKGRVIVKDRSGSVVEDVFFEGNAYQLQVEHFSDCILNHKEPIYNGEQSYNNMRIIEALYQSQG</sequence>
<evidence type="ECO:0000256" key="1">
    <source>
        <dbReference type="ARBA" id="ARBA00010928"/>
    </source>
</evidence>
<dbReference type="PANTHER" id="PTHR22604:SF105">
    <property type="entry name" value="TRANS-1,2-DIHYDROBENZENE-1,2-DIOL DEHYDROGENASE"/>
    <property type="match status" value="1"/>
</dbReference>
<proteinExistence type="inferred from homology"/>
<reference evidence="5" key="1">
    <citation type="submission" date="2009-10" db="EMBL/GenBank/DDBJ databases">
        <title>Complete sequence of Bacillus selenitireducens MLS10.</title>
        <authorList>
            <consortium name="US DOE Joint Genome Institute"/>
            <person name="Lucas S."/>
            <person name="Copeland A."/>
            <person name="Lapidus A."/>
            <person name="Glavina del Rio T."/>
            <person name="Dalin E."/>
            <person name="Tice H."/>
            <person name="Bruce D."/>
            <person name="Goodwin L."/>
            <person name="Pitluck S."/>
            <person name="Sims D."/>
            <person name="Brettin T."/>
            <person name="Detter J.C."/>
            <person name="Han C."/>
            <person name="Larimer F."/>
            <person name="Land M."/>
            <person name="Hauser L."/>
            <person name="Kyrpides N."/>
            <person name="Ovchinnikova G."/>
            <person name="Stolz J."/>
        </authorList>
    </citation>
    <scope>NUCLEOTIDE SEQUENCE [LARGE SCALE GENOMIC DNA]</scope>
    <source>
        <strain evidence="5">MLS10</strain>
    </source>
</reference>
<dbReference type="PANTHER" id="PTHR22604">
    <property type="entry name" value="OXIDOREDUCTASES"/>
    <property type="match status" value="1"/>
</dbReference>
<dbReference type="SUPFAM" id="SSF55347">
    <property type="entry name" value="Glyceraldehyde-3-phosphate dehydrogenase-like, C-terminal domain"/>
    <property type="match status" value="1"/>
</dbReference>
<accession>D6XUM4</accession>
<evidence type="ECO:0000256" key="2">
    <source>
        <dbReference type="ARBA" id="ARBA00023002"/>
    </source>
</evidence>
<dbReference type="Gene3D" id="3.30.360.10">
    <property type="entry name" value="Dihydrodipicolinate Reductase, domain 2"/>
    <property type="match status" value="1"/>
</dbReference>
<dbReference type="eggNOG" id="COG0673">
    <property type="taxonomic scope" value="Bacteria"/>
</dbReference>
<dbReference type="HOGENOM" id="CLU_023194_5_0_9"/>
<evidence type="ECO:0000259" key="3">
    <source>
        <dbReference type="Pfam" id="PF01408"/>
    </source>
</evidence>
<gene>
    <name evidence="5" type="ordered locus">Bsel_2006</name>
</gene>
<evidence type="ECO:0000259" key="4">
    <source>
        <dbReference type="Pfam" id="PF22725"/>
    </source>
</evidence>
<dbReference type="InterPro" id="IPR000683">
    <property type="entry name" value="Gfo/Idh/MocA-like_OxRdtase_N"/>
</dbReference>
<feature type="domain" description="Gfo/Idh/MocA-like oxidoreductase N-terminal" evidence="3">
    <location>
        <begin position="7"/>
        <end position="123"/>
    </location>
</feature>
<keyword evidence="6" id="KW-1185">Reference proteome</keyword>
<dbReference type="SUPFAM" id="SSF51735">
    <property type="entry name" value="NAD(P)-binding Rossmann-fold domains"/>
    <property type="match status" value="1"/>
</dbReference>
<name>D6XUM4_BACIE</name>
<dbReference type="Proteomes" id="UP000000271">
    <property type="component" value="Chromosome"/>
</dbReference>
<dbReference type="InterPro" id="IPR050984">
    <property type="entry name" value="Gfo/Idh/MocA_domain"/>
</dbReference>
<dbReference type="InterPro" id="IPR055170">
    <property type="entry name" value="GFO_IDH_MocA-like_dom"/>
</dbReference>
<dbReference type="Gene3D" id="3.40.50.720">
    <property type="entry name" value="NAD(P)-binding Rossmann-like Domain"/>
    <property type="match status" value="1"/>
</dbReference>
<dbReference type="STRING" id="439292.Bsel_2006"/>
<comment type="similarity">
    <text evidence="1">Belongs to the Gfo/Idh/MocA family.</text>
</comment>
<evidence type="ECO:0000313" key="6">
    <source>
        <dbReference type="Proteomes" id="UP000000271"/>
    </source>
</evidence>
<protein>
    <submittedName>
        <fullName evidence="5">Oxidoreductase domain protein</fullName>
    </submittedName>
</protein>
<dbReference type="Pfam" id="PF22725">
    <property type="entry name" value="GFO_IDH_MocA_C3"/>
    <property type="match status" value="1"/>
</dbReference>
<dbReference type="EMBL" id="CP001791">
    <property type="protein sequence ID" value="ADH99510.1"/>
    <property type="molecule type" value="Genomic_DNA"/>
</dbReference>